<feature type="compositionally biased region" description="Basic and acidic residues" evidence="1">
    <location>
        <begin position="194"/>
        <end position="205"/>
    </location>
</feature>
<sequence>WRNAVQTLYPDLLSRTFCVPPVYFNRVPYTRDTVAGQPVLVLPTDSDTPPTSSLTNSLSPPLVPSSPSQQQLPMFPQSPTTQKPSTGGASGKSPTTPPLTLEEILHIWSKLPINSSTGCQPACQVQLAESAFLKTFEFKNDSEKPSTIVDVKASETRSSVDHSTKSASPAHSTPQKQPRAVVKPLRIPPGFPDKQSHSDPDDRTHAVSSTASSIPTTNNNLPPSTSTKPGCNKLETRPSSYSEDSLRAALNTLTSSARDGHLYVIMDEANPFAWDVNGSRRRLIEELSAIVPQLSLWTASVYIVGIPTCLKEEPLTIPLRCAPAVHRELDALIRMQTKLIHLYSRSSAPSPSDGPKVIRVTHQGQGHAGTWPLQCVQCGAEVAGVLRQLRVGSTGPRGKRHPPPLQYRDVFVLAHNSDVLSDYIKDTENPSSQGSDFVQALRSAGIPVCVFGKKEEDIDSFVKRSGDVAVARDDVTMVTHYDAVTGLERKLVVYLQGRVQGSLAEFIDRVCAMARCTTQLVMVELPQLRESLAHDFDLD</sequence>
<accession>A0ABD0JAI4</accession>
<organism evidence="2 3">
    <name type="scientific">Batillaria attramentaria</name>
    <dbReference type="NCBI Taxonomy" id="370345"/>
    <lineage>
        <taxon>Eukaryota</taxon>
        <taxon>Metazoa</taxon>
        <taxon>Spiralia</taxon>
        <taxon>Lophotrochozoa</taxon>
        <taxon>Mollusca</taxon>
        <taxon>Gastropoda</taxon>
        <taxon>Caenogastropoda</taxon>
        <taxon>Sorbeoconcha</taxon>
        <taxon>Cerithioidea</taxon>
        <taxon>Batillariidae</taxon>
        <taxon>Batillaria</taxon>
    </lineage>
</organism>
<evidence type="ECO:0000313" key="3">
    <source>
        <dbReference type="Proteomes" id="UP001519460"/>
    </source>
</evidence>
<evidence type="ECO:0000313" key="2">
    <source>
        <dbReference type="EMBL" id="KAK7467824.1"/>
    </source>
</evidence>
<comment type="caution">
    <text evidence="2">The sequence shown here is derived from an EMBL/GenBank/DDBJ whole genome shotgun (WGS) entry which is preliminary data.</text>
</comment>
<feature type="compositionally biased region" description="Low complexity" evidence="1">
    <location>
        <begin position="212"/>
        <end position="229"/>
    </location>
</feature>
<feature type="compositionally biased region" description="Basic and acidic residues" evidence="1">
    <location>
        <begin position="152"/>
        <end position="164"/>
    </location>
</feature>
<feature type="non-terminal residue" evidence="2">
    <location>
        <position position="1"/>
    </location>
</feature>
<proteinExistence type="predicted"/>
<keyword evidence="3" id="KW-1185">Reference proteome</keyword>
<feature type="compositionally biased region" description="Polar residues" evidence="1">
    <location>
        <begin position="165"/>
        <end position="176"/>
    </location>
</feature>
<dbReference type="Proteomes" id="UP001519460">
    <property type="component" value="Unassembled WGS sequence"/>
</dbReference>
<feature type="region of interest" description="Disordered" evidence="1">
    <location>
        <begin position="143"/>
        <end position="243"/>
    </location>
</feature>
<dbReference type="AlphaFoldDB" id="A0ABD0JAI4"/>
<protein>
    <submittedName>
        <fullName evidence="2">Uncharacterized protein</fullName>
    </submittedName>
</protein>
<dbReference type="EMBL" id="JACVVK020000537">
    <property type="protein sequence ID" value="KAK7467824.1"/>
    <property type="molecule type" value="Genomic_DNA"/>
</dbReference>
<feature type="region of interest" description="Disordered" evidence="1">
    <location>
        <begin position="40"/>
        <end position="98"/>
    </location>
</feature>
<evidence type="ECO:0000256" key="1">
    <source>
        <dbReference type="SAM" id="MobiDB-lite"/>
    </source>
</evidence>
<feature type="compositionally biased region" description="Low complexity" evidence="1">
    <location>
        <begin position="40"/>
        <end position="79"/>
    </location>
</feature>
<gene>
    <name evidence="2" type="ORF">BaRGS_00036930</name>
</gene>
<name>A0ABD0JAI4_9CAEN</name>
<reference evidence="2 3" key="1">
    <citation type="journal article" date="2023" name="Sci. Data">
        <title>Genome assembly of the Korean intertidal mud-creeper Batillaria attramentaria.</title>
        <authorList>
            <person name="Patra A.K."/>
            <person name="Ho P.T."/>
            <person name="Jun S."/>
            <person name="Lee S.J."/>
            <person name="Kim Y."/>
            <person name="Won Y.J."/>
        </authorList>
    </citation>
    <scope>NUCLEOTIDE SEQUENCE [LARGE SCALE GENOMIC DNA]</scope>
    <source>
        <strain evidence="2">Wonlab-2016</strain>
    </source>
</reference>